<keyword evidence="2" id="KW-0812">Transmembrane</keyword>
<evidence type="ECO:0008006" key="5">
    <source>
        <dbReference type="Google" id="ProtNLM"/>
    </source>
</evidence>
<organism evidence="3 4">
    <name type="scientific">Humisphaera borealis</name>
    <dbReference type="NCBI Taxonomy" id="2807512"/>
    <lineage>
        <taxon>Bacteria</taxon>
        <taxon>Pseudomonadati</taxon>
        <taxon>Planctomycetota</taxon>
        <taxon>Phycisphaerae</taxon>
        <taxon>Tepidisphaerales</taxon>
        <taxon>Tepidisphaeraceae</taxon>
        <taxon>Humisphaera</taxon>
    </lineage>
</organism>
<protein>
    <recommendedName>
        <fullName evidence="5">DUF4175 family protein</fullName>
    </recommendedName>
</protein>
<gene>
    <name evidence="3" type="ORF">IPV69_13935</name>
</gene>
<accession>A0A7M2WRF3</accession>
<evidence type="ECO:0000313" key="4">
    <source>
        <dbReference type="Proteomes" id="UP000593765"/>
    </source>
</evidence>
<keyword evidence="2" id="KW-0472">Membrane</keyword>
<sequence>MSDLAQLPPAVRRYLRGCVMRGRRLALIRGAGVAACVFLGVMLAACLSDRFVQFPAAVRGLLLGAAGLTCLVLVVRPLLQLTKPEIDWLAVTEQIETQDDRFGQRLLTVTSRLLGEHNYRGSDEMLDKLSYELDREAAAERPSRLLPARRVVGPWLLFAVLLGIAYGLISLPDINLPRLGLRFLTPWQPIDPVTTTQLVVVPGDRDLAQGAPATIEASIRRLGGGLAWFHLAEVDDTDPSSLQDPPWQKFQMSIRDLPAADGVTTRPATQPGPPATQPGSPAGSDEPIHFTYTLTSIDRDVRYYITAGDAKSRVYTLRALRKPAIAEFRVRFIYPPHTGRPPATFTSADGRLEAPTGTEAELTVVSTEPLKSALLTYAGETQAMVRPNDDATGRFRQAKVLLSRDGRLDFGLVSTREQAGIGPVTAEVKVVPDRPPIVRVGVTGQTLRLGPRDLLPISYEALDDFGIDALTLRAQVGSAAPVEFPVVAAQPSGEPGDLPAGGASGAGRTSPDPRRREGLYDLDLARLPLAVGDVVTLVLAGRDTSNQFAVSEALHVLVSPRSVGIDTYELISELDAAALLAASVGDDLQEAAKRLAEADPGTSFTGGRLSRRFSAAGSAAALVRRALVRGIGREPSPELSAAMLAWIDEAQTLSSTAESCFRELGGEPRLSDSSTKPSPRSRPAPGELLALTRGLTELANRLAEQLRIGRDGLRSATVLADLENAAAIEKRGPPKSTGTAADKAAVDRYKQSRDRMRDEINAAGKALSLQPSAGDFKKKLQGLVDRGNEVSRGKSKVDYIAAAREWSQQVQRNTWQPIVLDERMSAAAQAEAVRPGGDLRIARDLNLAARAAAAIDAAGDRTRPVPVSPATANAYVSAFEALAREHAVLRRPTDLRMADEQATIAANASKARALMEQWSGQGAVAASPPTTAPVARTAALEAIALQAGAAAAERNYEAADSADAALSRQLASQSSTGDVTQQALEKARRATVAARTLDTARTSQLELAGKTAAANVADAPALADAQRQIASDLETSSRYRTPVIAGIAGSTFNARDKTAEAYLAAQNRLVAMPQQVASLLEADATYREAAERTRLAREELDRASPANKAAAARMAEMAQQEQAAAAARLAEQAQAIGPAIGQSMLVNLDSAAGRSADDPSQARDVIATQLTPALKSLVEAVGPKAGERSASDRARVDRAAAEARQAIDASQVVVARWQDELAMQDPLTSARWYARAAADALSRKPPDFRAAEKSQRSAVSLMSRARDDTLRYASGQRVLAVRSARPVMVAPADTPAATAADPAAPPTSAWSILSGEFRRLRPREMDEATGLLHRTDPPGYEASIKAYFEAIEKGRERKEK</sequence>
<reference evidence="3 4" key="1">
    <citation type="submission" date="2020-10" db="EMBL/GenBank/DDBJ databases">
        <title>Wide distribution of Phycisphaera-like planctomycetes from WD2101 soil group in peatlands and genome analysis of the first cultivated representative.</title>
        <authorList>
            <person name="Dedysh S.N."/>
            <person name="Beletsky A.V."/>
            <person name="Ivanova A."/>
            <person name="Kulichevskaya I.S."/>
            <person name="Suzina N.E."/>
            <person name="Philippov D.A."/>
            <person name="Rakitin A.L."/>
            <person name="Mardanov A.V."/>
            <person name="Ravin N.V."/>
        </authorList>
    </citation>
    <scope>NUCLEOTIDE SEQUENCE [LARGE SCALE GENOMIC DNA]</scope>
    <source>
        <strain evidence="3 4">M1803</strain>
    </source>
</reference>
<proteinExistence type="predicted"/>
<dbReference type="EMBL" id="CP063458">
    <property type="protein sequence ID" value="QOV87391.1"/>
    <property type="molecule type" value="Genomic_DNA"/>
</dbReference>
<evidence type="ECO:0000256" key="2">
    <source>
        <dbReference type="SAM" id="Phobius"/>
    </source>
</evidence>
<feature type="transmembrane region" description="Helical" evidence="2">
    <location>
        <begin position="26"/>
        <end position="45"/>
    </location>
</feature>
<dbReference type="KEGG" id="hbs:IPV69_13935"/>
<evidence type="ECO:0000256" key="1">
    <source>
        <dbReference type="SAM" id="MobiDB-lite"/>
    </source>
</evidence>
<feature type="region of interest" description="Disordered" evidence="1">
    <location>
        <begin position="664"/>
        <end position="686"/>
    </location>
</feature>
<dbReference type="Proteomes" id="UP000593765">
    <property type="component" value="Chromosome"/>
</dbReference>
<dbReference type="RefSeq" id="WP_206290291.1">
    <property type="nucleotide sequence ID" value="NZ_CP063458.1"/>
</dbReference>
<feature type="region of interest" description="Disordered" evidence="1">
    <location>
        <begin position="488"/>
        <end position="515"/>
    </location>
</feature>
<feature type="transmembrane region" description="Helical" evidence="2">
    <location>
        <begin position="57"/>
        <end position="79"/>
    </location>
</feature>
<evidence type="ECO:0000313" key="3">
    <source>
        <dbReference type="EMBL" id="QOV87391.1"/>
    </source>
</evidence>
<keyword evidence="2" id="KW-1133">Transmembrane helix</keyword>
<feature type="region of interest" description="Disordered" evidence="1">
    <location>
        <begin position="261"/>
        <end position="287"/>
    </location>
</feature>
<feature type="transmembrane region" description="Helical" evidence="2">
    <location>
        <begin position="151"/>
        <end position="169"/>
    </location>
</feature>
<keyword evidence="4" id="KW-1185">Reference proteome</keyword>
<name>A0A7M2WRF3_9BACT</name>